<organism evidence="1 2">
    <name type="scientific">Ilex paraguariensis</name>
    <name type="common">yerba mate</name>
    <dbReference type="NCBI Taxonomy" id="185542"/>
    <lineage>
        <taxon>Eukaryota</taxon>
        <taxon>Viridiplantae</taxon>
        <taxon>Streptophyta</taxon>
        <taxon>Embryophyta</taxon>
        <taxon>Tracheophyta</taxon>
        <taxon>Spermatophyta</taxon>
        <taxon>Magnoliopsida</taxon>
        <taxon>eudicotyledons</taxon>
        <taxon>Gunneridae</taxon>
        <taxon>Pentapetalae</taxon>
        <taxon>asterids</taxon>
        <taxon>campanulids</taxon>
        <taxon>Aquifoliales</taxon>
        <taxon>Aquifoliaceae</taxon>
        <taxon>Ilex</taxon>
    </lineage>
</organism>
<dbReference type="Proteomes" id="UP001642360">
    <property type="component" value="Unassembled WGS sequence"/>
</dbReference>
<keyword evidence="2" id="KW-1185">Reference proteome</keyword>
<proteinExistence type="predicted"/>
<evidence type="ECO:0000313" key="2">
    <source>
        <dbReference type="Proteomes" id="UP001642360"/>
    </source>
</evidence>
<gene>
    <name evidence="1" type="ORF">ILEXP_LOCUS20465</name>
</gene>
<protein>
    <submittedName>
        <fullName evidence="1">Uncharacterized protein</fullName>
    </submittedName>
</protein>
<dbReference type="AlphaFoldDB" id="A0ABC8S4W2"/>
<sequence length="74" mass="7988">MNSSCCICLSKSKQNHSQSSHSNTQQSCASETTWMLGSSCIEKGWMEAANAGGLGKRGLTEEVELLSLSLIFFL</sequence>
<accession>A0ABC8S4W2</accession>
<dbReference type="EMBL" id="CAUOFW020002247">
    <property type="protein sequence ID" value="CAK9152251.1"/>
    <property type="molecule type" value="Genomic_DNA"/>
</dbReference>
<name>A0ABC8S4W2_9AQUA</name>
<reference evidence="1 2" key="1">
    <citation type="submission" date="2024-02" db="EMBL/GenBank/DDBJ databases">
        <authorList>
            <person name="Vignale AGUSTIN F."/>
            <person name="Sosa J E."/>
            <person name="Modenutti C."/>
        </authorList>
    </citation>
    <scope>NUCLEOTIDE SEQUENCE [LARGE SCALE GENOMIC DNA]</scope>
</reference>
<comment type="caution">
    <text evidence="1">The sequence shown here is derived from an EMBL/GenBank/DDBJ whole genome shotgun (WGS) entry which is preliminary data.</text>
</comment>
<evidence type="ECO:0000313" key="1">
    <source>
        <dbReference type="EMBL" id="CAK9152251.1"/>
    </source>
</evidence>